<proteinExistence type="predicted"/>
<protein>
    <recommendedName>
        <fullName evidence="2">Bacteriophage tail tape measure N-terminal domain-containing protein</fullName>
    </recommendedName>
</protein>
<feature type="non-terminal residue" evidence="1">
    <location>
        <position position="125"/>
    </location>
</feature>
<sequence length="125" mass="13089">MASILEILLRAKGGEQVKGELGKVKKSTDQTSKAFAALGAMLSVGLLAKGIKSSLAAYKVQELAVTKLNAALRAQNVFTEELSASLQKQASDLQAITIFGDEAILTGQAFAMSMGISSDTIQKIT</sequence>
<comment type="caution">
    <text evidence="1">The sequence shown here is derived from an EMBL/GenBank/DDBJ whole genome shotgun (WGS) entry which is preliminary data.</text>
</comment>
<evidence type="ECO:0000313" key="1">
    <source>
        <dbReference type="EMBL" id="GAF96045.1"/>
    </source>
</evidence>
<evidence type="ECO:0008006" key="2">
    <source>
        <dbReference type="Google" id="ProtNLM"/>
    </source>
</evidence>
<name>X0V5Y4_9ZZZZ</name>
<accession>X0V5Y4</accession>
<dbReference type="AlphaFoldDB" id="X0V5Y4"/>
<gene>
    <name evidence="1" type="ORF">S01H1_28272</name>
</gene>
<reference evidence="1" key="1">
    <citation type="journal article" date="2014" name="Front. Microbiol.">
        <title>High frequency of phylogenetically diverse reductive dehalogenase-homologous genes in deep subseafloor sedimentary metagenomes.</title>
        <authorList>
            <person name="Kawai M."/>
            <person name="Futagami T."/>
            <person name="Toyoda A."/>
            <person name="Takaki Y."/>
            <person name="Nishi S."/>
            <person name="Hori S."/>
            <person name="Arai W."/>
            <person name="Tsubouchi T."/>
            <person name="Morono Y."/>
            <person name="Uchiyama I."/>
            <person name="Ito T."/>
            <person name="Fujiyama A."/>
            <person name="Inagaki F."/>
            <person name="Takami H."/>
        </authorList>
    </citation>
    <scope>NUCLEOTIDE SEQUENCE</scope>
    <source>
        <strain evidence="1">Expedition CK06-06</strain>
    </source>
</reference>
<dbReference type="EMBL" id="BARS01017268">
    <property type="protein sequence ID" value="GAF96045.1"/>
    <property type="molecule type" value="Genomic_DNA"/>
</dbReference>
<organism evidence="1">
    <name type="scientific">marine sediment metagenome</name>
    <dbReference type="NCBI Taxonomy" id="412755"/>
    <lineage>
        <taxon>unclassified sequences</taxon>
        <taxon>metagenomes</taxon>
        <taxon>ecological metagenomes</taxon>
    </lineage>
</organism>